<dbReference type="STRING" id="318161.Sden_1290"/>
<dbReference type="PANTHER" id="PTHR43734:SF1">
    <property type="entry name" value="PHYTOENE DESATURASE"/>
    <property type="match status" value="1"/>
</dbReference>
<dbReference type="EMBL" id="CP000302">
    <property type="protein sequence ID" value="ABE54576.1"/>
    <property type="molecule type" value="Genomic_DNA"/>
</dbReference>
<evidence type="ECO:0000313" key="2">
    <source>
        <dbReference type="EMBL" id="ABE54576.1"/>
    </source>
</evidence>
<comment type="similarity">
    <text evidence="1">Belongs to the carotenoid/retinoid oxidoreductase family.</text>
</comment>
<dbReference type="Gene3D" id="3.50.50.60">
    <property type="entry name" value="FAD/NAD(P)-binding domain"/>
    <property type="match status" value="1"/>
</dbReference>
<accession>Q12PQ0</accession>
<name>Q12PQ0_SHEDO</name>
<reference evidence="2 3" key="1">
    <citation type="submission" date="2006-03" db="EMBL/GenBank/DDBJ databases">
        <title>Complete sequence of Shewanella denitrificans OS217.</title>
        <authorList>
            <consortium name="US DOE Joint Genome Institute"/>
            <person name="Copeland A."/>
            <person name="Lucas S."/>
            <person name="Lapidus A."/>
            <person name="Barry K."/>
            <person name="Detter J.C."/>
            <person name="Glavina del Rio T."/>
            <person name="Hammon N."/>
            <person name="Israni S."/>
            <person name="Dalin E."/>
            <person name="Tice H."/>
            <person name="Pitluck S."/>
            <person name="Brettin T."/>
            <person name="Bruce D."/>
            <person name="Han C."/>
            <person name="Tapia R."/>
            <person name="Gilna P."/>
            <person name="Kiss H."/>
            <person name="Schmutz J."/>
            <person name="Larimer F."/>
            <person name="Land M."/>
            <person name="Hauser L."/>
            <person name="Kyrpides N."/>
            <person name="Lykidis A."/>
            <person name="Richardson P."/>
        </authorList>
    </citation>
    <scope>NUCLEOTIDE SEQUENCE [LARGE SCALE GENOMIC DNA]</scope>
    <source>
        <strain evidence="3">OS217 / ATCC BAA-1090 / DSM 15013</strain>
    </source>
</reference>
<dbReference type="RefSeq" id="WP_011495735.1">
    <property type="nucleotide sequence ID" value="NC_007954.1"/>
</dbReference>
<keyword evidence="3" id="KW-1185">Reference proteome</keyword>
<dbReference type="HOGENOM" id="CLU_609523_0_0_6"/>
<dbReference type="OrthoDB" id="7022129at2"/>
<proteinExistence type="inferred from homology"/>
<gene>
    <name evidence="2" type="ordered locus">Sden_1290</name>
</gene>
<protein>
    <submittedName>
        <fullName evidence="2">FAD dependent oxidoreductase</fullName>
    </submittedName>
</protein>
<evidence type="ECO:0000256" key="1">
    <source>
        <dbReference type="ARBA" id="ARBA00006046"/>
    </source>
</evidence>
<evidence type="ECO:0000313" key="3">
    <source>
        <dbReference type="Proteomes" id="UP000001982"/>
    </source>
</evidence>
<dbReference type="PANTHER" id="PTHR43734">
    <property type="entry name" value="PHYTOENE DESATURASE"/>
    <property type="match status" value="1"/>
</dbReference>
<dbReference type="Proteomes" id="UP000001982">
    <property type="component" value="Chromosome"/>
</dbReference>
<dbReference type="Pfam" id="PF13450">
    <property type="entry name" value="NAD_binding_8"/>
    <property type="match status" value="1"/>
</dbReference>
<dbReference type="eggNOG" id="COG1232">
    <property type="taxonomic scope" value="Bacteria"/>
</dbReference>
<dbReference type="AlphaFoldDB" id="Q12PQ0"/>
<dbReference type="InterPro" id="IPR036188">
    <property type="entry name" value="FAD/NAD-bd_sf"/>
</dbReference>
<organism evidence="2 3">
    <name type="scientific">Shewanella denitrificans (strain OS217 / ATCC BAA-1090 / DSM 15013)</name>
    <dbReference type="NCBI Taxonomy" id="318161"/>
    <lineage>
        <taxon>Bacteria</taxon>
        <taxon>Pseudomonadati</taxon>
        <taxon>Pseudomonadota</taxon>
        <taxon>Gammaproteobacteria</taxon>
        <taxon>Alteromonadales</taxon>
        <taxon>Shewanellaceae</taxon>
        <taxon>Shewanella</taxon>
    </lineage>
</organism>
<sequence length="455" mass="51074">MSSYVVVGAGICGLTAAILLAKRFDKVILVEQAPHCGGLLQTVTDDAGHSYDQGTHIPETTGIKEIDDILFCEQHSQKWQSIDKLRTGNYFAGSWDLNTQTIDARKLPLELYHHGLGEFMDCTDIPKDLDIEAYLTKSLGSTFYQELALPVIRKLYGQDVDPSTLTAKTGVNYFGAGRIIASNQRLTALLKQDAVFDAKLGFHHQAEYESQLRQKGGELPEFYYPTTGQRVQFWTDSLLQKAKELGVEVLTSTSVTKIDHANGKIHGLKLSNDRVIDCGFLFWSVPPVFALKAAELEIKKANVSFRTAHLLHYTFDTQLLNTQSHYIWNWDPAIPFFRATLYQNLSADPLFQVTLEYLSGAQDHHKYGLEEGMKDLLKMGLISPETKLVSSLEQKIDNTFPLPTFEFAQATQNNYDALNNTLDNIVISGRFSGQCWLQGDVLRKAYHDINALIIE</sequence>
<dbReference type="SUPFAM" id="SSF51905">
    <property type="entry name" value="FAD/NAD(P)-binding domain"/>
    <property type="match status" value="1"/>
</dbReference>
<dbReference type="KEGG" id="sdn:Sden_1290"/>